<evidence type="ECO:0000313" key="2">
    <source>
        <dbReference type="EMBL" id="QVQ56835.1"/>
    </source>
</evidence>
<accession>A0A8E6NT26</accession>
<dbReference type="AlphaFoldDB" id="A0A8E6NT26"/>
<organism evidence="2">
    <name type="scientific">Erythrocystis saccata</name>
    <dbReference type="NCBI Taxonomy" id="2822695"/>
    <lineage>
        <taxon>Eukaryota</taxon>
        <taxon>Rhodophyta</taxon>
        <taxon>Florideophyceae</taxon>
        <taxon>Rhodymeniophycidae</taxon>
        <taxon>Ceramiales</taxon>
        <taxon>Rhodomelaceae</taxon>
        <taxon>Erythrocystis</taxon>
    </lineage>
</organism>
<keyword evidence="2" id="KW-0934">Plastid</keyword>
<dbReference type="InterPro" id="IPR003749">
    <property type="entry name" value="ThiS/MoaD-like"/>
</dbReference>
<dbReference type="PANTHER" id="PTHR34472">
    <property type="entry name" value="SULFUR CARRIER PROTEIN THIS"/>
    <property type="match status" value="1"/>
</dbReference>
<gene>
    <name evidence="2" type="primary">thiS</name>
</gene>
<evidence type="ECO:0000256" key="1">
    <source>
        <dbReference type="SAM" id="Phobius"/>
    </source>
</evidence>
<keyword evidence="1" id="KW-1133">Transmembrane helix</keyword>
<dbReference type="Pfam" id="PF02597">
    <property type="entry name" value="ThiS"/>
    <property type="match status" value="1"/>
</dbReference>
<sequence>MFLVYLIYIFIFMQNYLTIFINGNPFNCLSSMSLFDILNYLDIDINLVIIEYNYSILDKQNFNSLYFKNNDSIEVISIVGGG</sequence>
<protein>
    <submittedName>
        <fullName evidence="2">Thiamin biosynthesis protein S</fullName>
    </submittedName>
</protein>
<feature type="transmembrane region" description="Helical" evidence="1">
    <location>
        <begin position="6"/>
        <end position="23"/>
    </location>
</feature>
<keyword evidence="2" id="KW-0150">Chloroplast</keyword>
<name>A0A8E6NT26_9FLOR</name>
<dbReference type="EMBL" id="MW810349">
    <property type="protein sequence ID" value="QVQ56835.1"/>
    <property type="molecule type" value="Genomic_DNA"/>
</dbReference>
<dbReference type="CDD" id="cd00565">
    <property type="entry name" value="Ubl_ThiS"/>
    <property type="match status" value="1"/>
</dbReference>
<geneLocation type="chloroplast" evidence="2"/>
<keyword evidence="1" id="KW-0812">Transmembrane</keyword>
<dbReference type="NCBIfam" id="TIGR01683">
    <property type="entry name" value="thiS"/>
    <property type="match status" value="1"/>
</dbReference>
<dbReference type="InterPro" id="IPR010035">
    <property type="entry name" value="Thi_S"/>
</dbReference>
<reference evidence="2" key="1">
    <citation type="submission" date="2021-03" db="EMBL/GenBank/DDBJ databases">
        <title>Transfer of the hemiparasitic marine red alga Erythrocystis saccata (Rhodomelaceae, Rhodophyta) to the tribe Streblocladieae inferred from organellar genome analysis.</title>
        <authorList>
            <person name="Hughey J.R."/>
        </authorList>
    </citation>
    <scope>NUCLEOTIDE SEQUENCE</scope>
</reference>
<keyword evidence="1" id="KW-0472">Membrane</keyword>
<dbReference type="PANTHER" id="PTHR34472:SF1">
    <property type="entry name" value="SULFUR CARRIER PROTEIN THIS"/>
    <property type="match status" value="1"/>
</dbReference>
<proteinExistence type="predicted"/>